<feature type="compositionally biased region" description="Basic and acidic residues" evidence="1">
    <location>
        <begin position="8"/>
        <end position="25"/>
    </location>
</feature>
<dbReference type="EMBL" id="JASZZN010000016">
    <property type="protein sequence ID" value="MDM4017755.1"/>
    <property type="molecule type" value="Genomic_DNA"/>
</dbReference>
<protein>
    <submittedName>
        <fullName evidence="4">DUF58 domain-containing protein</fullName>
    </submittedName>
</protein>
<comment type="caution">
    <text evidence="4">The sequence shown here is derived from an EMBL/GenBank/DDBJ whole genome shotgun (WGS) entry which is preliminary data.</text>
</comment>
<dbReference type="Pfam" id="PF01882">
    <property type="entry name" value="DUF58"/>
    <property type="match status" value="1"/>
</dbReference>
<proteinExistence type="predicted"/>
<dbReference type="PANTHER" id="PTHR34351:SF1">
    <property type="entry name" value="SLR1927 PROTEIN"/>
    <property type="match status" value="1"/>
</dbReference>
<gene>
    <name evidence="4" type="ORF">QTN89_20065</name>
</gene>
<evidence type="ECO:0000256" key="2">
    <source>
        <dbReference type="SAM" id="Phobius"/>
    </source>
</evidence>
<keyword evidence="2" id="KW-1133">Transmembrane helix</keyword>
<dbReference type="InterPro" id="IPR002881">
    <property type="entry name" value="DUF58"/>
</dbReference>
<sequence>MPTTSYPDMRRVANEERSLSSRRDVGTAGPGGKIRAVANRIRYRDRLTRLGLHFLFVALFAIIGGSLRGFNLLLLLAGLLVSVVIVQWRCAHASIRRVSVTRRPIAGGHVGEAIEVGYLVKNRSRFIPAAFVQIEEALVPADGDDDEDQYTIHAAIGTVDSEQTGLTGAECRFQNRGVFRIGPTIASTTFPFALTVSERVVMNSQQSLFVYPRLLTLRGRWQRLLPPRPGGDGDRSTSGTSYQGDFYGLRPWQSGDHIRHIHWRTTARIGEPAVRQFEQRHQHRICCVVDGPATETDATDNFEDLLSLAATLIVELGQAGIPTSLLVSDGLTTFTSQDSLYYSKGSDNHRLLERLAIAEPIVPGQSDRSNRSDRLMRAISAVGSQLARQDLVIVSHRRLKDVMRLHSRAGGRQATAAAATMPDWHQLARGGRLSWLCIESPEVQRYVDFQDPTKNRRGQPEVGRLL</sequence>
<evidence type="ECO:0000313" key="5">
    <source>
        <dbReference type="Proteomes" id="UP001239462"/>
    </source>
</evidence>
<keyword evidence="5" id="KW-1185">Reference proteome</keyword>
<reference evidence="4 5" key="1">
    <citation type="submission" date="2023-06" db="EMBL/GenBank/DDBJ databases">
        <title>Roseiconus lacunae JC819 isolated from Gulf of Mannar region, Tamil Nadu.</title>
        <authorList>
            <person name="Pk S."/>
            <person name="Ch S."/>
            <person name="Ch V.R."/>
        </authorList>
    </citation>
    <scope>NUCLEOTIDE SEQUENCE [LARGE SCALE GENOMIC DNA]</scope>
    <source>
        <strain evidence="4 5">JC819</strain>
    </source>
</reference>
<evidence type="ECO:0000256" key="1">
    <source>
        <dbReference type="SAM" id="MobiDB-lite"/>
    </source>
</evidence>
<keyword evidence="2" id="KW-0472">Membrane</keyword>
<dbReference type="PANTHER" id="PTHR34351">
    <property type="entry name" value="SLR1927 PROTEIN-RELATED"/>
    <property type="match status" value="1"/>
</dbReference>
<dbReference type="RefSeq" id="WP_289165285.1">
    <property type="nucleotide sequence ID" value="NZ_JASZZN010000016.1"/>
</dbReference>
<feature type="region of interest" description="Disordered" evidence="1">
    <location>
        <begin position="1"/>
        <end position="30"/>
    </location>
</feature>
<organism evidence="4 5">
    <name type="scientific">Roseiconus lacunae</name>
    <dbReference type="NCBI Taxonomy" id="2605694"/>
    <lineage>
        <taxon>Bacteria</taxon>
        <taxon>Pseudomonadati</taxon>
        <taxon>Planctomycetota</taxon>
        <taxon>Planctomycetia</taxon>
        <taxon>Pirellulales</taxon>
        <taxon>Pirellulaceae</taxon>
        <taxon>Roseiconus</taxon>
    </lineage>
</organism>
<feature type="transmembrane region" description="Helical" evidence="2">
    <location>
        <begin position="50"/>
        <end position="67"/>
    </location>
</feature>
<name>A0ABT7PMQ4_9BACT</name>
<accession>A0ABT7PMQ4</accession>
<keyword evidence="2" id="KW-0812">Transmembrane</keyword>
<feature type="domain" description="DUF58" evidence="3">
    <location>
        <begin position="250"/>
        <end position="415"/>
    </location>
</feature>
<evidence type="ECO:0000313" key="4">
    <source>
        <dbReference type="EMBL" id="MDM4017755.1"/>
    </source>
</evidence>
<dbReference type="Proteomes" id="UP001239462">
    <property type="component" value="Unassembled WGS sequence"/>
</dbReference>
<evidence type="ECO:0000259" key="3">
    <source>
        <dbReference type="Pfam" id="PF01882"/>
    </source>
</evidence>